<evidence type="ECO:0000256" key="6">
    <source>
        <dbReference type="ARBA" id="ARBA00022777"/>
    </source>
</evidence>
<keyword evidence="4 8" id="KW-0597">Phosphoprotein</keyword>
<dbReference type="CDD" id="cd00082">
    <property type="entry name" value="HisKA"/>
    <property type="match status" value="1"/>
</dbReference>
<dbReference type="RefSeq" id="WP_344648460.1">
    <property type="nucleotide sequence ID" value="NZ_BAAAGX010000007.1"/>
</dbReference>
<dbReference type="Pfam" id="PF00512">
    <property type="entry name" value="HisKA"/>
    <property type="match status" value="1"/>
</dbReference>
<evidence type="ECO:0000256" key="1">
    <source>
        <dbReference type="ARBA" id="ARBA00000085"/>
    </source>
</evidence>
<protein>
    <recommendedName>
        <fullName evidence="3">histidine kinase</fullName>
        <ecNumber evidence="3">2.7.13.3</ecNumber>
    </recommendedName>
</protein>
<sequence length="575" mass="62229">MTDDVVLRVHLRGEADVFALRHSGRAVAAAVGLDSSDQTRVATALSEVGRVLLAEPTAVTALFRASVRALRVELSGVTDRALAGARERPGPDGLAGAARLVDDLRVEQDAANVTITLVKTVRTPIDTARVRTELAALRPTTPADELWRQNQELLAALDEAERNRDAQIRMNEELEETNRGVLALYNELTEELEHTNQGVVALYAELEDRSQRLREANDAKTRFLRHVNHELRAPVNSILGLVRVMTTVADPPFSAEQEHQIELVGRSAADLLRMVNDLLDLAKAEATRIQPTWEAVDLRVLLGQLRAALAPANARAEVTLVVADPDPPPALQSDGLLLTHVLRNLMTNALKYTVRGEVRLDVRAAAGTITFVVTDTGIGIAADQQERIFEEFYQVPGALQAQVGGTGLGLALVRRLVAALGGELDLRSVPDEGTTVTVVLPRAPQRPAGEAGQPRSGPTRIVVVDDDPTFRRVLRSTLEELDGDDREIAEVADAREALPVIRRVRPHVVFLDLRMPGVSGEEILAALRAEEALAATPVVVVTSETSWTPTDDPLVTVLSKTALDVAAVADAVRRS</sequence>
<evidence type="ECO:0000256" key="4">
    <source>
        <dbReference type="ARBA" id="ARBA00022553"/>
    </source>
</evidence>
<dbReference type="InterPro" id="IPR001789">
    <property type="entry name" value="Sig_transdc_resp-reg_receiver"/>
</dbReference>
<organism evidence="12 13">
    <name type="scientific">Cryptosporangium japonicum</name>
    <dbReference type="NCBI Taxonomy" id="80872"/>
    <lineage>
        <taxon>Bacteria</taxon>
        <taxon>Bacillati</taxon>
        <taxon>Actinomycetota</taxon>
        <taxon>Actinomycetes</taxon>
        <taxon>Cryptosporangiales</taxon>
        <taxon>Cryptosporangiaceae</taxon>
        <taxon>Cryptosporangium</taxon>
    </lineage>
</organism>
<evidence type="ECO:0000256" key="2">
    <source>
        <dbReference type="ARBA" id="ARBA00004236"/>
    </source>
</evidence>
<dbReference type="SMART" id="SM00448">
    <property type="entry name" value="REC"/>
    <property type="match status" value="1"/>
</dbReference>
<dbReference type="PROSITE" id="PS50110">
    <property type="entry name" value="RESPONSE_REGULATORY"/>
    <property type="match status" value="1"/>
</dbReference>
<dbReference type="InterPro" id="IPR011006">
    <property type="entry name" value="CheY-like_superfamily"/>
</dbReference>
<keyword evidence="6" id="KW-0418">Kinase</keyword>
<dbReference type="PRINTS" id="PR00344">
    <property type="entry name" value="BCTRLSENSOR"/>
</dbReference>
<comment type="caution">
    <text evidence="12">The sequence shown here is derived from an EMBL/GenBank/DDBJ whole genome shotgun (WGS) entry which is preliminary data.</text>
</comment>
<dbReference type="Gene3D" id="3.30.565.10">
    <property type="entry name" value="Histidine kinase-like ATPase, C-terminal domain"/>
    <property type="match status" value="1"/>
</dbReference>
<comment type="catalytic activity">
    <reaction evidence="1">
        <text>ATP + protein L-histidine = ADP + protein N-phospho-L-histidine.</text>
        <dbReference type="EC" id="2.7.13.3"/>
    </reaction>
</comment>
<dbReference type="Proteomes" id="UP001500967">
    <property type="component" value="Unassembled WGS sequence"/>
</dbReference>
<evidence type="ECO:0000256" key="5">
    <source>
        <dbReference type="ARBA" id="ARBA00022679"/>
    </source>
</evidence>
<dbReference type="Gene3D" id="3.40.50.2300">
    <property type="match status" value="1"/>
</dbReference>
<evidence type="ECO:0000256" key="9">
    <source>
        <dbReference type="SAM" id="Coils"/>
    </source>
</evidence>
<dbReference type="InterPro" id="IPR003594">
    <property type="entry name" value="HATPase_dom"/>
</dbReference>
<keyword evidence="5" id="KW-0808">Transferase</keyword>
<dbReference type="SMART" id="SM00388">
    <property type="entry name" value="HisKA"/>
    <property type="match status" value="1"/>
</dbReference>
<proteinExistence type="predicted"/>
<dbReference type="SUPFAM" id="SSF52172">
    <property type="entry name" value="CheY-like"/>
    <property type="match status" value="1"/>
</dbReference>
<reference evidence="13" key="1">
    <citation type="journal article" date="2019" name="Int. J. Syst. Evol. Microbiol.">
        <title>The Global Catalogue of Microorganisms (GCM) 10K type strain sequencing project: providing services to taxonomists for standard genome sequencing and annotation.</title>
        <authorList>
            <consortium name="The Broad Institute Genomics Platform"/>
            <consortium name="The Broad Institute Genome Sequencing Center for Infectious Disease"/>
            <person name="Wu L."/>
            <person name="Ma J."/>
        </authorList>
    </citation>
    <scope>NUCLEOTIDE SEQUENCE [LARGE SCALE GENOMIC DNA]</scope>
    <source>
        <strain evidence="13">JCM 10425</strain>
    </source>
</reference>
<comment type="subcellular location">
    <subcellularLocation>
        <location evidence="2">Cell membrane</location>
    </subcellularLocation>
</comment>
<name>A0ABP3DNE6_9ACTN</name>
<dbReference type="InterPro" id="IPR005467">
    <property type="entry name" value="His_kinase_dom"/>
</dbReference>
<dbReference type="CDD" id="cd16922">
    <property type="entry name" value="HATPase_EvgS-ArcB-TorS-like"/>
    <property type="match status" value="1"/>
</dbReference>
<evidence type="ECO:0000256" key="3">
    <source>
        <dbReference type="ARBA" id="ARBA00012438"/>
    </source>
</evidence>
<evidence type="ECO:0000256" key="8">
    <source>
        <dbReference type="PROSITE-ProRule" id="PRU00169"/>
    </source>
</evidence>
<dbReference type="PANTHER" id="PTHR43047:SF72">
    <property type="entry name" value="OSMOSENSING HISTIDINE PROTEIN KINASE SLN1"/>
    <property type="match status" value="1"/>
</dbReference>
<feature type="modified residue" description="4-aspartylphosphate" evidence="8">
    <location>
        <position position="512"/>
    </location>
</feature>
<dbReference type="InterPro" id="IPR036097">
    <property type="entry name" value="HisK_dim/P_sf"/>
</dbReference>
<dbReference type="PANTHER" id="PTHR43047">
    <property type="entry name" value="TWO-COMPONENT HISTIDINE PROTEIN KINASE"/>
    <property type="match status" value="1"/>
</dbReference>
<keyword evidence="12" id="KW-0067">ATP-binding</keyword>
<feature type="domain" description="Response regulatory" evidence="11">
    <location>
        <begin position="460"/>
        <end position="575"/>
    </location>
</feature>
<evidence type="ECO:0000313" key="12">
    <source>
        <dbReference type="EMBL" id="GAA0234624.1"/>
    </source>
</evidence>
<evidence type="ECO:0000313" key="13">
    <source>
        <dbReference type="Proteomes" id="UP001500967"/>
    </source>
</evidence>
<evidence type="ECO:0000256" key="7">
    <source>
        <dbReference type="ARBA" id="ARBA00023012"/>
    </source>
</evidence>
<dbReference type="SUPFAM" id="SSF47384">
    <property type="entry name" value="Homodimeric domain of signal transducing histidine kinase"/>
    <property type="match status" value="1"/>
</dbReference>
<dbReference type="GO" id="GO:0005524">
    <property type="term" value="F:ATP binding"/>
    <property type="evidence" value="ECO:0007669"/>
    <property type="project" value="UniProtKB-KW"/>
</dbReference>
<dbReference type="EMBL" id="BAAAGX010000007">
    <property type="protein sequence ID" value="GAA0234624.1"/>
    <property type="molecule type" value="Genomic_DNA"/>
</dbReference>
<keyword evidence="13" id="KW-1185">Reference proteome</keyword>
<dbReference type="InterPro" id="IPR003661">
    <property type="entry name" value="HisK_dim/P_dom"/>
</dbReference>
<evidence type="ECO:0000259" key="11">
    <source>
        <dbReference type="PROSITE" id="PS50110"/>
    </source>
</evidence>
<dbReference type="EC" id="2.7.13.3" evidence="3"/>
<dbReference type="InterPro" id="IPR036890">
    <property type="entry name" value="HATPase_C_sf"/>
</dbReference>
<dbReference type="Gene3D" id="1.10.287.130">
    <property type="match status" value="1"/>
</dbReference>
<dbReference type="PROSITE" id="PS50109">
    <property type="entry name" value="HIS_KIN"/>
    <property type="match status" value="1"/>
</dbReference>
<dbReference type="SUPFAM" id="SSF55874">
    <property type="entry name" value="ATPase domain of HSP90 chaperone/DNA topoisomerase II/histidine kinase"/>
    <property type="match status" value="1"/>
</dbReference>
<gene>
    <name evidence="12" type="ORF">GCM10009539_19940</name>
</gene>
<accession>A0ABP3DNE6</accession>
<keyword evidence="12" id="KW-0547">Nucleotide-binding</keyword>
<dbReference type="Pfam" id="PF00072">
    <property type="entry name" value="Response_reg"/>
    <property type="match status" value="1"/>
</dbReference>
<dbReference type="Pfam" id="PF02518">
    <property type="entry name" value="HATPase_c"/>
    <property type="match status" value="1"/>
</dbReference>
<keyword evidence="9" id="KW-0175">Coiled coil</keyword>
<evidence type="ECO:0000259" key="10">
    <source>
        <dbReference type="PROSITE" id="PS50109"/>
    </source>
</evidence>
<dbReference type="SMART" id="SM00387">
    <property type="entry name" value="HATPase_c"/>
    <property type="match status" value="1"/>
</dbReference>
<dbReference type="InterPro" id="IPR004358">
    <property type="entry name" value="Sig_transdc_His_kin-like_C"/>
</dbReference>
<feature type="domain" description="Histidine kinase" evidence="10">
    <location>
        <begin position="226"/>
        <end position="444"/>
    </location>
</feature>
<keyword evidence="7" id="KW-0902">Two-component regulatory system</keyword>
<feature type="coiled-coil region" evidence="9">
    <location>
        <begin position="143"/>
        <end position="191"/>
    </location>
</feature>